<reference evidence="2 3" key="1">
    <citation type="submission" date="2019-11" db="EMBL/GenBank/DDBJ databases">
        <title>Whole-genome sequencing of Allorhizobium vitis.</title>
        <authorList>
            <person name="Gan H.M."/>
            <person name="Savka M.A."/>
        </authorList>
    </citation>
    <scope>NUCLEOTIDE SEQUENCE [LARGE SCALE GENOMIC DNA]</scope>
    <source>
        <strain evidence="2 3">RF2/1</strain>
    </source>
</reference>
<sequence length="158" mass="18350">MMKRKNDEKRPFTGPPGSAFRLPHNHVRRSIKQHAGRRSMPDMRIVHGGPIRHCIMMASFAFKAAKAQTGQTGLLRALYRRPTAMHWPLLPRQQRMQSITTLTKLHNSTLLPYFKIYTFNGRCRGRLSHKKTDKTDLEALQKTLLRILIRKYSTLTIC</sequence>
<dbReference type="RefSeq" id="WP_139192588.1">
    <property type="nucleotide sequence ID" value="NZ_MBFA02000010.1"/>
</dbReference>
<evidence type="ECO:0000313" key="3">
    <source>
        <dbReference type="Proteomes" id="UP000179536"/>
    </source>
</evidence>
<evidence type="ECO:0000313" key="2">
    <source>
        <dbReference type="EMBL" id="MUP11456.1"/>
    </source>
</evidence>
<evidence type="ECO:0000256" key="1">
    <source>
        <dbReference type="SAM" id="MobiDB-lite"/>
    </source>
</evidence>
<gene>
    <name evidence="2" type="ORF">BBK91_016470</name>
</gene>
<dbReference type="EMBL" id="MBFA02000010">
    <property type="protein sequence ID" value="MUP11456.1"/>
    <property type="molecule type" value="Genomic_DNA"/>
</dbReference>
<feature type="compositionally biased region" description="Basic and acidic residues" evidence="1">
    <location>
        <begin position="1"/>
        <end position="11"/>
    </location>
</feature>
<comment type="caution">
    <text evidence="2">The sequence shown here is derived from an EMBL/GenBank/DDBJ whole genome shotgun (WGS) entry which is preliminary data.</text>
</comment>
<feature type="region of interest" description="Disordered" evidence="1">
    <location>
        <begin position="1"/>
        <end position="22"/>
    </location>
</feature>
<evidence type="ECO:0008006" key="4">
    <source>
        <dbReference type="Google" id="ProtNLM"/>
    </source>
</evidence>
<organism evidence="2 3">
    <name type="scientific">Agrobacterium vitis</name>
    <name type="common">Rhizobium vitis</name>
    <dbReference type="NCBI Taxonomy" id="373"/>
    <lineage>
        <taxon>Bacteria</taxon>
        <taxon>Pseudomonadati</taxon>
        <taxon>Pseudomonadota</taxon>
        <taxon>Alphaproteobacteria</taxon>
        <taxon>Hyphomicrobiales</taxon>
        <taxon>Rhizobiaceae</taxon>
        <taxon>Rhizobium/Agrobacterium group</taxon>
        <taxon>Agrobacterium</taxon>
    </lineage>
</organism>
<protein>
    <recommendedName>
        <fullName evidence="4">Transposase</fullName>
    </recommendedName>
</protein>
<proteinExistence type="predicted"/>
<dbReference type="AlphaFoldDB" id="A0ABD6HAP2"/>
<accession>A0ABD6HAP2</accession>
<dbReference type="Proteomes" id="UP000179536">
    <property type="component" value="Unassembled WGS sequence"/>
</dbReference>
<name>A0ABD6HAP2_AGRVI</name>